<protein>
    <submittedName>
        <fullName evidence="1">Uncharacterized protein</fullName>
    </submittedName>
</protein>
<name>A0A7G1IKJ7_MYCKA</name>
<accession>A0A7G1IKJ7</accession>
<sequence>MVGLEGVVPPPVGAFAGGPGIGRDSGRGLGGWACQRCCAELSAAGVGDAEIGGGAGDGDDAAVVAAVVIGAKQYQVGYKSLIYLLLACILPVWRW</sequence>
<proteinExistence type="predicted"/>
<evidence type="ECO:0000313" key="2">
    <source>
        <dbReference type="Proteomes" id="UP000516380"/>
    </source>
</evidence>
<evidence type="ECO:0000313" key="1">
    <source>
        <dbReference type="EMBL" id="BCI91536.1"/>
    </source>
</evidence>
<gene>
    <name evidence="1" type="ORF">NIIDMKKI_67420</name>
</gene>
<reference evidence="1 2" key="1">
    <citation type="submission" date="2020-07" db="EMBL/GenBank/DDBJ databases">
        <title>Mycobacterium kansasii (former subtype) with zoonotic potential isolated from diseased indoor pet cat, Japan.</title>
        <authorList>
            <person name="Fukano H."/>
            <person name="Terazono T."/>
            <person name="Hoshino Y."/>
        </authorList>
    </citation>
    <scope>NUCLEOTIDE SEQUENCE [LARGE SCALE GENOMIC DNA]</scope>
    <source>
        <strain evidence="1 2">Kuro-I</strain>
    </source>
</reference>
<dbReference type="Proteomes" id="UP000516380">
    <property type="component" value="Chromosome"/>
</dbReference>
<dbReference type="AlphaFoldDB" id="A0A7G1IKJ7"/>
<organism evidence="1 2">
    <name type="scientific">Mycobacterium kansasii</name>
    <dbReference type="NCBI Taxonomy" id="1768"/>
    <lineage>
        <taxon>Bacteria</taxon>
        <taxon>Bacillati</taxon>
        <taxon>Actinomycetota</taxon>
        <taxon>Actinomycetes</taxon>
        <taxon>Mycobacteriales</taxon>
        <taxon>Mycobacteriaceae</taxon>
        <taxon>Mycobacterium</taxon>
    </lineage>
</organism>
<dbReference type="EMBL" id="AP023343">
    <property type="protein sequence ID" value="BCI91536.1"/>
    <property type="molecule type" value="Genomic_DNA"/>
</dbReference>
<keyword evidence="2" id="KW-1185">Reference proteome</keyword>